<protein>
    <submittedName>
        <fullName evidence="7">TM2 domain protein</fullName>
    </submittedName>
</protein>
<dbReference type="PATRIC" id="fig|157687.3.peg.482"/>
<evidence type="ECO:0000313" key="8">
    <source>
        <dbReference type="Proteomes" id="UP000070483"/>
    </source>
</evidence>
<comment type="caution">
    <text evidence="7">The sequence shown here is derived from an EMBL/GenBank/DDBJ whole genome shotgun (WGS) entry which is preliminary data.</text>
</comment>
<organism evidence="7 8">
    <name type="scientific">Leptotrichia wadei</name>
    <dbReference type="NCBI Taxonomy" id="157687"/>
    <lineage>
        <taxon>Bacteria</taxon>
        <taxon>Fusobacteriati</taxon>
        <taxon>Fusobacteriota</taxon>
        <taxon>Fusobacteriia</taxon>
        <taxon>Fusobacteriales</taxon>
        <taxon>Leptotrichiaceae</taxon>
        <taxon>Leptotrichia</taxon>
    </lineage>
</organism>
<dbReference type="RefSeq" id="WP_060917425.1">
    <property type="nucleotide sequence ID" value="NZ_KQ960024.1"/>
</dbReference>
<keyword evidence="4 5" id="KW-0472">Membrane</keyword>
<feature type="domain" description="TM2" evidence="6">
    <location>
        <begin position="16"/>
        <end position="65"/>
    </location>
</feature>
<dbReference type="AlphaFoldDB" id="A0A134AN75"/>
<comment type="subcellular location">
    <subcellularLocation>
        <location evidence="1">Membrane</location>
        <topology evidence="1">Multi-pass membrane protein</topology>
    </subcellularLocation>
</comment>
<keyword evidence="2 5" id="KW-0812">Transmembrane</keyword>
<evidence type="ECO:0000256" key="2">
    <source>
        <dbReference type="ARBA" id="ARBA00022692"/>
    </source>
</evidence>
<evidence type="ECO:0000256" key="3">
    <source>
        <dbReference type="ARBA" id="ARBA00022989"/>
    </source>
</evidence>
<feature type="transmembrane region" description="Helical" evidence="5">
    <location>
        <begin position="46"/>
        <end position="77"/>
    </location>
</feature>
<evidence type="ECO:0000259" key="6">
    <source>
        <dbReference type="Pfam" id="PF05154"/>
    </source>
</evidence>
<evidence type="ECO:0000256" key="4">
    <source>
        <dbReference type="ARBA" id="ARBA00023136"/>
    </source>
</evidence>
<dbReference type="InterPro" id="IPR007829">
    <property type="entry name" value="TM2"/>
</dbReference>
<dbReference type="Proteomes" id="UP000070483">
    <property type="component" value="Unassembled WGS sequence"/>
</dbReference>
<feature type="transmembrane region" description="Helical" evidence="5">
    <location>
        <begin position="20"/>
        <end position="40"/>
    </location>
</feature>
<name>A0A134AN75_9FUSO</name>
<gene>
    <name evidence="7" type="ORF">HMPREF3180_00481</name>
</gene>
<keyword evidence="8" id="KW-1185">Reference proteome</keyword>
<dbReference type="OrthoDB" id="9816361at2"/>
<keyword evidence="3 5" id="KW-1133">Transmembrane helix</keyword>
<evidence type="ECO:0000256" key="1">
    <source>
        <dbReference type="ARBA" id="ARBA00004141"/>
    </source>
</evidence>
<dbReference type="STRING" id="157687.HMPREF3180_00481"/>
<reference evidence="8" key="1">
    <citation type="submission" date="2016-01" db="EMBL/GenBank/DDBJ databases">
        <authorList>
            <person name="Mitreva M."/>
            <person name="Pepin K.H."/>
            <person name="Mihindukulasuriya K.A."/>
            <person name="Fulton R."/>
            <person name="Fronick C."/>
            <person name="O'Laughlin M."/>
            <person name="Miner T."/>
            <person name="Herter B."/>
            <person name="Rosa B.A."/>
            <person name="Cordes M."/>
            <person name="Tomlinson C."/>
            <person name="Wollam A."/>
            <person name="Palsikar V.B."/>
            <person name="Mardis E.R."/>
            <person name="Wilson R.K."/>
        </authorList>
    </citation>
    <scope>NUCLEOTIDE SEQUENCE [LARGE SCALE GENOMIC DNA]</scope>
    <source>
        <strain evidence="8">KA00185</strain>
    </source>
</reference>
<dbReference type="Pfam" id="PF05154">
    <property type="entry name" value="TM2"/>
    <property type="match status" value="1"/>
</dbReference>
<dbReference type="GO" id="GO:0016020">
    <property type="term" value="C:membrane"/>
    <property type="evidence" value="ECO:0007669"/>
    <property type="project" value="UniProtKB-SubCell"/>
</dbReference>
<sequence>MSESNLPKNIENREPKYNKVIYCLLVWFFGTFEIHAFYAGRKQEGIYFLIVGIIGTLTTFILVGYVIILIEFIICVIQIVNAIQKPSDEFGRISD</sequence>
<proteinExistence type="predicted"/>
<dbReference type="EMBL" id="LSDD01000032">
    <property type="protein sequence ID" value="KXB69151.1"/>
    <property type="molecule type" value="Genomic_DNA"/>
</dbReference>
<accession>A0A134AN75</accession>
<evidence type="ECO:0000256" key="5">
    <source>
        <dbReference type="SAM" id="Phobius"/>
    </source>
</evidence>
<evidence type="ECO:0000313" key="7">
    <source>
        <dbReference type="EMBL" id="KXB69151.1"/>
    </source>
</evidence>